<keyword evidence="1" id="KW-0677">Repeat</keyword>
<dbReference type="InterPro" id="IPR017871">
    <property type="entry name" value="ABC_transporter-like_CS"/>
</dbReference>
<evidence type="ECO:0000259" key="6">
    <source>
        <dbReference type="PROSITE" id="PS50893"/>
    </source>
</evidence>
<sequence length="788" mass="87512">MSEPTAPPEAKEYPEFPGEKLSKSEYKKRLKAAATAKAKAEKEAKKAAEDAKSARPAPRAPPAGRAPPVLKNAKKGGGGYMDDMDLPSSASEDEMETVEREEKTIVLGGKTEKEERKARQKELEAARKEALAKEQAMQEDDDAFNVRCANLTDEAREQMANSKDIKIDGFSVSARGKELLTNTDLTIVHGRRYGLVGPNGMGKTTIMKLLARRKLPVPDFIDILLVEQEVVGDDRSALESVVAADVELQQLRKRKMELEAAMERVAAAEEKGGEEGSAERDAALAEALKACQISEEDDSGMQGKLAMEQKRKEAGEITEETFDLSSELNKTYDRLEEKNDATAEARAAKILHGLGFTVPESKTNVGPERFSMHNTTKSFSGGWRMRISLARALFIEPTCLLLDEPTNHLDLRAVIWLEEYLMRWKKTLLVVSHDRDFLSSVTTDIIHLHDHKLSQYRGSFENFEEMYEQRRREANKAYEKYEKQMKAAKAAKKGQAKNAQAAVKDAAAKRAEQKRAGKNKGMMQDDDDDNRGGDAAPTRWNDYSVEFHFPTPSELPPPLISLTDCHFKYPNLEGFGLDNLNLGIDMGTRVGIIGPNGAGKSTLMNLLAGDLTPTQGDSRRSHKLRIGRYSQHFVDVLSMDENPVQYLLRQYLKPEGGSYKPEEIRAKLGKFGLPGHNHLTPIVKLSGGQKARVVFTSIQLSNPHILLMDEPTNHLDMESIDALGTALDEFEGGVVLITHDAHICGKVLDAETSEIWVVDEGAVTKFDGDFDEYRKQLVAEINAELDDE</sequence>
<feature type="compositionally biased region" description="Basic and acidic residues" evidence="5">
    <location>
        <begin position="506"/>
        <end position="515"/>
    </location>
</feature>
<dbReference type="CDD" id="cd03221">
    <property type="entry name" value="ABCF_EF-3"/>
    <property type="match status" value="2"/>
</dbReference>
<dbReference type="InterPro" id="IPR003439">
    <property type="entry name" value="ABC_transporter-like_ATP-bd"/>
</dbReference>
<dbReference type="SMART" id="SM00382">
    <property type="entry name" value="AAA"/>
    <property type="match status" value="2"/>
</dbReference>
<feature type="compositionally biased region" description="Low complexity" evidence="5">
    <location>
        <begin position="496"/>
        <end position="505"/>
    </location>
</feature>
<dbReference type="EMBL" id="HBEN01004310">
    <property type="protein sequence ID" value="CAD8435269.1"/>
    <property type="molecule type" value="Transcribed_RNA"/>
</dbReference>
<keyword evidence="2" id="KW-0547">Nucleotide-binding</keyword>
<evidence type="ECO:0000256" key="1">
    <source>
        <dbReference type="ARBA" id="ARBA00022737"/>
    </source>
</evidence>
<dbReference type="FunFam" id="3.40.50.300:FF:001197">
    <property type="entry name" value="Putative ATP-binding cassette family ATPase"/>
    <property type="match status" value="1"/>
</dbReference>
<feature type="domain" description="ABC transporter" evidence="6">
    <location>
        <begin position="165"/>
        <end position="475"/>
    </location>
</feature>
<feature type="domain" description="ABC transporter" evidence="6">
    <location>
        <begin position="560"/>
        <end position="785"/>
    </location>
</feature>
<feature type="coiled-coil region" evidence="4">
    <location>
        <begin position="111"/>
        <end position="140"/>
    </location>
</feature>
<feature type="region of interest" description="Disordered" evidence="5">
    <location>
        <begin position="495"/>
        <end position="537"/>
    </location>
</feature>
<dbReference type="FunFam" id="3.40.50.300:FF:001092">
    <property type="entry name" value="ATP-binding cassette sub-family F member 2"/>
    <property type="match status" value="1"/>
</dbReference>
<evidence type="ECO:0000256" key="2">
    <source>
        <dbReference type="ARBA" id="ARBA00022741"/>
    </source>
</evidence>
<feature type="region of interest" description="Disordered" evidence="5">
    <location>
        <begin position="1"/>
        <end position="101"/>
    </location>
</feature>
<dbReference type="PROSITE" id="PS50893">
    <property type="entry name" value="ABC_TRANSPORTER_2"/>
    <property type="match status" value="2"/>
</dbReference>
<dbReference type="GO" id="GO:0005524">
    <property type="term" value="F:ATP binding"/>
    <property type="evidence" value="ECO:0007669"/>
    <property type="project" value="UniProtKB-KW"/>
</dbReference>
<dbReference type="SUPFAM" id="SSF52540">
    <property type="entry name" value="P-loop containing nucleoside triphosphate hydrolases"/>
    <property type="match status" value="2"/>
</dbReference>
<dbReference type="InterPro" id="IPR003593">
    <property type="entry name" value="AAA+_ATPase"/>
</dbReference>
<name>A0A7S0CVE6_MICPS</name>
<dbReference type="Pfam" id="PF00005">
    <property type="entry name" value="ABC_tran"/>
    <property type="match status" value="2"/>
</dbReference>
<proteinExistence type="predicted"/>
<dbReference type="AlphaFoldDB" id="A0A7S0CVE6"/>
<feature type="coiled-coil region" evidence="4">
    <location>
        <begin position="241"/>
        <end position="271"/>
    </location>
</feature>
<keyword evidence="3" id="KW-0067">ATP-binding</keyword>
<dbReference type="PROSITE" id="PS00211">
    <property type="entry name" value="ABC_TRANSPORTER_1"/>
    <property type="match status" value="1"/>
</dbReference>
<dbReference type="FunFam" id="3.40.50.300:FF:000011">
    <property type="entry name" value="Putative ABC transporter ATP-binding component"/>
    <property type="match status" value="1"/>
</dbReference>
<protein>
    <recommendedName>
        <fullName evidence="6">ABC transporter domain-containing protein</fullName>
    </recommendedName>
</protein>
<dbReference type="GO" id="GO:0016887">
    <property type="term" value="F:ATP hydrolysis activity"/>
    <property type="evidence" value="ECO:0007669"/>
    <property type="project" value="InterPro"/>
</dbReference>
<dbReference type="PANTHER" id="PTHR19211">
    <property type="entry name" value="ATP-BINDING TRANSPORT PROTEIN-RELATED"/>
    <property type="match status" value="1"/>
</dbReference>
<evidence type="ECO:0000313" key="7">
    <source>
        <dbReference type="EMBL" id="CAD8435269.1"/>
    </source>
</evidence>
<dbReference type="Gene3D" id="3.40.50.300">
    <property type="entry name" value="P-loop containing nucleotide triphosphate hydrolases"/>
    <property type="match status" value="2"/>
</dbReference>
<evidence type="ECO:0000256" key="5">
    <source>
        <dbReference type="SAM" id="MobiDB-lite"/>
    </source>
</evidence>
<organism evidence="7">
    <name type="scientific">Micromonas pusilla</name>
    <name type="common">Picoplanktonic green alga</name>
    <name type="synonym">Chromulina pusilla</name>
    <dbReference type="NCBI Taxonomy" id="38833"/>
    <lineage>
        <taxon>Eukaryota</taxon>
        <taxon>Viridiplantae</taxon>
        <taxon>Chlorophyta</taxon>
        <taxon>Mamiellophyceae</taxon>
        <taxon>Mamiellales</taxon>
        <taxon>Mamiellaceae</taxon>
        <taxon>Micromonas</taxon>
    </lineage>
</organism>
<dbReference type="InterPro" id="IPR050611">
    <property type="entry name" value="ABCF"/>
</dbReference>
<reference evidence="7" key="1">
    <citation type="submission" date="2021-01" db="EMBL/GenBank/DDBJ databases">
        <authorList>
            <person name="Corre E."/>
            <person name="Pelletier E."/>
            <person name="Niang G."/>
            <person name="Scheremetjew M."/>
            <person name="Finn R."/>
            <person name="Kale V."/>
            <person name="Holt S."/>
            <person name="Cochrane G."/>
            <person name="Meng A."/>
            <person name="Brown T."/>
            <person name="Cohen L."/>
        </authorList>
    </citation>
    <scope>NUCLEOTIDE SEQUENCE</scope>
    <source>
        <strain evidence="7">CCAC1681</strain>
    </source>
</reference>
<dbReference type="PANTHER" id="PTHR19211:SF14">
    <property type="entry name" value="ATP-BINDING CASSETTE SUB-FAMILY F MEMBER 1"/>
    <property type="match status" value="1"/>
</dbReference>
<evidence type="ECO:0000256" key="4">
    <source>
        <dbReference type="SAM" id="Coils"/>
    </source>
</evidence>
<feature type="compositionally biased region" description="Basic and acidic residues" evidence="5">
    <location>
        <begin position="38"/>
        <end position="53"/>
    </location>
</feature>
<gene>
    <name evidence="7" type="ORF">MSP1401_LOCUS3502</name>
</gene>
<accession>A0A7S0CVE6</accession>
<dbReference type="InterPro" id="IPR027417">
    <property type="entry name" value="P-loop_NTPase"/>
</dbReference>
<evidence type="ECO:0000256" key="3">
    <source>
        <dbReference type="ARBA" id="ARBA00022840"/>
    </source>
</evidence>
<feature type="compositionally biased region" description="Basic and acidic residues" evidence="5">
    <location>
        <begin position="9"/>
        <end position="27"/>
    </location>
</feature>
<keyword evidence="4" id="KW-0175">Coiled coil</keyword>